<proteinExistence type="predicted"/>
<protein>
    <submittedName>
        <fullName evidence="1">Uncharacterized protein</fullName>
    </submittedName>
</protein>
<reference evidence="1" key="1">
    <citation type="submission" date="2019-08" db="EMBL/GenBank/DDBJ databases">
        <authorList>
            <person name="Kucharzyk K."/>
            <person name="Murdoch R.W."/>
            <person name="Higgins S."/>
            <person name="Loffler F."/>
        </authorList>
    </citation>
    <scope>NUCLEOTIDE SEQUENCE</scope>
</reference>
<evidence type="ECO:0000313" key="1">
    <source>
        <dbReference type="EMBL" id="MPM91001.1"/>
    </source>
</evidence>
<dbReference type="AlphaFoldDB" id="A0A645DNZ8"/>
<name>A0A645DNZ8_9ZZZZ</name>
<sequence>MLLNLKGVRRSSLFMRIIRFFFCLRVSSASPSYEGAITTSKNSLFISAAVAVSMLRLAMIIPPNADTGSAAKASFHASHKLSLDAQPHALLCFSIATVGSVKSPMSSMAASMSSRLLYEISLPCNCCGICRAEPKKCAFWWGFSP</sequence>
<dbReference type="EMBL" id="VSSQ01038121">
    <property type="protein sequence ID" value="MPM91001.1"/>
    <property type="molecule type" value="Genomic_DNA"/>
</dbReference>
<comment type="caution">
    <text evidence="1">The sequence shown here is derived from an EMBL/GenBank/DDBJ whole genome shotgun (WGS) entry which is preliminary data.</text>
</comment>
<organism evidence="1">
    <name type="scientific">bioreactor metagenome</name>
    <dbReference type="NCBI Taxonomy" id="1076179"/>
    <lineage>
        <taxon>unclassified sequences</taxon>
        <taxon>metagenomes</taxon>
        <taxon>ecological metagenomes</taxon>
    </lineage>
</organism>
<accession>A0A645DNZ8</accession>
<gene>
    <name evidence="1" type="ORF">SDC9_138126</name>
</gene>